<dbReference type="RefSeq" id="WP_214518651.1">
    <property type="nucleotide sequence ID" value="NZ_JAHEWX010000005.1"/>
</dbReference>
<protein>
    <recommendedName>
        <fullName evidence="3">Lipoprotein</fullName>
    </recommendedName>
</protein>
<organism evidence="1 2">
    <name type="scientific">Curtobacterium flaccumfaciens pv. flaccumfaciens</name>
    <dbReference type="NCBI Taxonomy" id="138532"/>
    <lineage>
        <taxon>Bacteria</taxon>
        <taxon>Bacillati</taxon>
        <taxon>Actinomycetota</taxon>
        <taxon>Actinomycetes</taxon>
        <taxon>Micrococcales</taxon>
        <taxon>Microbacteriaceae</taxon>
        <taxon>Curtobacterium</taxon>
    </lineage>
</organism>
<evidence type="ECO:0008006" key="3">
    <source>
        <dbReference type="Google" id="ProtNLM"/>
    </source>
</evidence>
<dbReference type="Proteomes" id="UP000709437">
    <property type="component" value="Unassembled WGS sequence"/>
</dbReference>
<evidence type="ECO:0000313" key="1">
    <source>
        <dbReference type="EMBL" id="MBT1541296.1"/>
    </source>
</evidence>
<name>A0A9Q2ZK22_9MICO</name>
<gene>
    <name evidence="1" type="ORF">KK103_05925</name>
</gene>
<dbReference type="EMBL" id="JAHEWX010000005">
    <property type="protein sequence ID" value="MBT1541296.1"/>
    <property type="molecule type" value="Genomic_DNA"/>
</dbReference>
<dbReference type="AlphaFoldDB" id="A0A9Q2ZK22"/>
<evidence type="ECO:0000313" key="2">
    <source>
        <dbReference type="Proteomes" id="UP000709437"/>
    </source>
</evidence>
<reference evidence="1" key="1">
    <citation type="submission" date="2021-05" db="EMBL/GenBank/DDBJ databases">
        <title>Whole genome sequence of Curtobacterium flaccumfaciens pv. flaccumfaciens strain CFBP 3417.</title>
        <authorList>
            <person name="Osdaghi E."/>
            <person name="Taghouti G."/>
            <person name="Portier P."/>
            <person name="Fazliarab A."/>
            <person name="Taghavi S.M."/>
            <person name="Briand M."/>
            <person name="Le-Saux M."/>
            <person name="Jacques M.-A."/>
        </authorList>
    </citation>
    <scope>NUCLEOTIDE SEQUENCE</scope>
    <source>
        <strain evidence="1">CFBP 3417</strain>
    </source>
</reference>
<comment type="caution">
    <text evidence="1">The sequence shown here is derived from an EMBL/GenBank/DDBJ whole genome shotgun (WGS) entry which is preliminary data.</text>
</comment>
<accession>A0A9Q2ZK22</accession>
<sequence length="161" mass="17582">MTTGCASTPTIYTHQQADRADAEMYEVLNDVIDATGGHTAWRYWSAQQPLDGPLTRGLASSDCLPKDWAGFSGHSMGEADGAYLETVSKRDLSDITQKVKRVWADVGYTHVDTDRSNGQTFIRATRDDPSPSVSIQYPDGEKAAVVTLRAGSLCKSYDDDE</sequence>
<proteinExistence type="predicted"/>